<feature type="compositionally biased region" description="Basic and acidic residues" evidence="1">
    <location>
        <begin position="158"/>
        <end position="167"/>
    </location>
</feature>
<dbReference type="EMBL" id="JARIHO010000010">
    <property type="protein sequence ID" value="KAJ7354705.1"/>
    <property type="molecule type" value="Genomic_DNA"/>
</dbReference>
<proteinExistence type="predicted"/>
<keyword evidence="3" id="KW-1185">Reference proteome</keyword>
<feature type="region of interest" description="Disordered" evidence="1">
    <location>
        <begin position="140"/>
        <end position="168"/>
    </location>
</feature>
<gene>
    <name evidence="2" type="ORF">DFH08DRAFT_50169</name>
</gene>
<accession>A0AAD7EYP1</accession>
<name>A0AAD7EYP1_9AGAR</name>
<protein>
    <submittedName>
        <fullName evidence="2">Uncharacterized protein</fullName>
    </submittedName>
</protein>
<comment type="caution">
    <text evidence="2">The sequence shown here is derived from an EMBL/GenBank/DDBJ whole genome shotgun (WGS) entry which is preliminary data.</text>
</comment>
<evidence type="ECO:0000313" key="2">
    <source>
        <dbReference type="EMBL" id="KAJ7354705.1"/>
    </source>
</evidence>
<dbReference type="Proteomes" id="UP001218218">
    <property type="component" value="Unassembled WGS sequence"/>
</dbReference>
<organism evidence="2 3">
    <name type="scientific">Mycena albidolilacea</name>
    <dbReference type="NCBI Taxonomy" id="1033008"/>
    <lineage>
        <taxon>Eukaryota</taxon>
        <taxon>Fungi</taxon>
        <taxon>Dikarya</taxon>
        <taxon>Basidiomycota</taxon>
        <taxon>Agaricomycotina</taxon>
        <taxon>Agaricomycetes</taxon>
        <taxon>Agaricomycetidae</taxon>
        <taxon>Agaricales</taxon>
        <taxon>Marasmiineae</taxon>
        <taxon>Mycenaceae</taxon>
        <taxon>Mycena</taxon>
    </lineage>
</organism>
<evidence type="ECO:0000256" key="1">
    <source>
        <dbReference type="SAM" id="MobiDB-lite"/>
    </source>
</evidence>
<dbReference type="AlphaFoldDB" id="A0AAD7EYP1"/>
<evidence type="ECO:0000313" key="3">
    <source>
        <dbReference type="Proteomes" id="UP001218218"/>
    </source>
</evidence>
<sequence>MASKEKVVVNIYFFDEAHQMKSGPHVTLTIDATMLRGMQVSYLLRTVQKQHRLDCRLGHCDRCVGAIFAKSGWLVDKIPETSWSPSSETFKLEHDPVNGIELLEPDRRIFNYTTIQSMEKAVILLCETAFDQTEGWFDRLPSPQVEKRPLESSGEPDNTEKKTRMDFVQDPPGPVRIIPFEDGATVQINLPPKFFAFSSCIEMPGTAFVDKTLSILHLHALLRHYSHCVVSLPPKTGKTTILSMLVAWLDCHLRPEPDIYHLFKFSKIQFWMDEVTRLGRRQPDQPKPVQPGIYKCLIFDLRGVEFPTSNPDADTVERSIDTYLFATIRDFLAKYRLDKFPSDEKLSPLVKKVATFLKKIGTKDLFIGVDHWDVPILRSLPYGDVLLTRRIIDHISQFVFALTAPQELEKPKLLVFGNLGLYSSERTNLSLLKDVSSHPTLDGFFGIIPEELVVLFSRFSDNRRQTLDMEGGLVHKLGYCAAPPCHLGNNVYHQPPSVYNFDLTLNHIATTLNLESAQHRTLADSAWLKSISLCCRHLLQYSSLRRGRGIDISQLGLPDLNTHTTNESQLWQLLLRLGALAVRRKRNPDLTWTLELSSSFAANQLFSQCHPFSNPRESTRDIQLRALLERNPRPIMDAISRLLLYHVHPLDLYNMGEAVFQAIWNTFMAVDYKLVDDGPCDLEEDSQYMDNYFAQLCLFTNSEATRDDPLAHDILFKAGHQRFGFLDIFLCQLRNVRPGRVVAIELKYFSLRGLFRAECNTEEECRDRVYGTGETSTFGTQCQTKVDELAALSEEEIRKKRYHFRQSQGPGMQSIDRTMTIGEIVDAGVEQLQSYMNAIVNGKAFDGADGSKLEGIHLKRETRINVEKAPKTPVNQADELIGYLVYGVGRRAFWVAVEPKPQNTNYRYKVRPYWQEKWKPTPAPPP</sequence>
<reference evidence="2" key="1">
    <citation type="submission" date="2023-03" db="EMBL/GenBank/DDBJ databases">
        <title>Massive genome expansion in bonnet fungi (Mycena s.s.) driven by repeated elements and novel gene families across ecological guilds.</title>
        <authorList>
            <consortium name="Lawrence Berkeley National Laboratory"/>
            <person name="Harder C.B."/>
            <person name="Miyauchi S."/>
            <person name="Viragh M."/>
            <person name="Kuo A."/>
            <person name="Thoen E."/>
            <person name="Andreopoulos B."/>
            <person name="Lu D."/>
            <person name="Skrede I."/>
            <person name="Drula E."/>
            <person name="Henrissat B."/>
            <person name="Morin E."/>
            <person name="Kohler A."/>
            <person name="Barry K."/>
            <person name="LaButti K."/>
            <person name="Morin E."/>
            <person name="Salamov A."/>
            <person name="Lipzen A."/>
            <person name="Mereny Z."/>
            <person name="Hegedus B."/>
            <person name="Baldrian P."/>
            <person name="Stursova M."/>
            <person name="Weitz H."/>
            <person name="Taylor A."/>
            <person name="Grigoriev I.V."/>
            <person name="Nagy L.G."/>
            <person name="Martin F."/>
            <person name="Kauserud H."/>
        </authorList>
    </citation>
    <scope>NUCLEOTIDE SEQUENCE</scope>
    <source>
        <strain evidence="2">CBHHK002</strain>
    </source>
</reference>